<dbReference type="OrthoDB" id="5516707at2"/>
<organism evidence="2 3">
    <name type="scientific">Anaeromyxobacter dehalogenans (strain 2CP-C)</name>
    <dbReference type="NCBI Taxonomy" id="290397"/>
    <lineage>
        <taxon>Bacteria</taxon>
        <taxon>Pseudomonadati</taxon>
        <taxon>Myxococcota</taxon>
        <taxon>Myxococcia</taxon>
        <taxon>Myxococcales</taxon>
        <taxon>Cystobacterineae</taxon>
        <taxon>Anaeromyxobacteraceae</taxon>
        <taxon>Anaeromyxobacter</taxon>
    </lineage>
</organism>
<feature type="region of interest" description="Disordered" evidence="1">
    <location>
        <begin position="1"/>
        <end position="106"/>
    </location>
</feature>
<accession>Q2IE45</accession>
<protein>
    <submittedName>
        <fullName evidence="2">Uncharacterized protein</fullName>
    </submittedName>
</protein>
<dbReference type="KEGG" id="ade:Adeh_3082"/>
<dbReference type="Proteomes" id="UP000001935">
    <property type="component" value="Chromosome"/>
</dbReference>
<sequence>MATKAERFRYETERSGPKKAKQPRPARRDTPVDTSQPGVSATHRKSARHESIRAGKKAQYALEDSAGKPSRKSTRKASNRQKTDSQMRVKRRTGEMRPESRTTRGR</sequence>
<dbReference type="HOGENOM" id="CLU_2217503_0_0_7"/>
<name>Q2IE45_ANADE</name>
<evidence type="ECO:0000313" key="3">
    <source>
        <dbReference type="Proteomes" id="UP000001935"/>
    </source>
</evidence>
<dbReference type="AlphaFoldDB" id="Q2IE45"/>
<feature type="compositionally biased region" description="Basic and acidic residues" evidence="1">
    <location>
        <begin position="81"/>
        <end position="106"/>
    </location>
</feature>
<dbReference type="EMBL" id="CP000251">
    <property type="protein sequence ID" value="ABC82851.1"/>
    <property type="molecule type" value="Genomic_DNA"/>
</dbReference>
<reference evidence="2" key="1">
    <citation type="submission" date="2006-01" db="EMBL/GenBank/DDBJ databases">
        <title>Complete sequence of Anaeromyxobacter dehalogenans 2CP-C.</title>
        <authorList>
            <consortium name="US DOE Joint Genome Institute"/>
            <person name="Copeland A."/>
            <person name="Lucas S."/>
            <person name="Lapidus A."/>
            <person name="Barry K."/>
            <person name="Detter J.C."/>
            <person name="Glavina T."/>
            <person name="Hammon N."/>
            <person name="Israni S."/>
            <person name="Pitluck S."/>
            <person name="Brettin T."/>
            <person name="Bruce D."/>
            <person name="Han C."/>
            <person name="Tapia R."/>
            <person name="Gilna P."/>
            <person name="Kiss H."/>
            <person name="Schmutz J."/>
            <person name="Larimer F."/>
            <person name="Land M."/>
            <person name="Kyrpides N."/>
            <person name="Anderson I."/>
            <person name="Sanford R.A."/>
            <person name="Ritalahti K.M."/>
            <person name="Thomas H.S."/>
            <person name="Kirby J.R."/>
            <person name="Zhulin I.B."/>
            <person name="Loeffler F.E."/>
            <person name="Richardson P."/>
        </authorList>
    </citation>
    <scope>NUCLEOTIDE SEQUENCE</scope>
    <source>
        <strain evidence="2">2CP-C</strain>
    </source>
</reference>
<evidence type="ECO:0000313" key="2">
    <source>
        <dbReference type="EMBL" id="ABC82851.1"/>
    </source>
</evidence>
<feature type="compositionally biased region" description="Basic and acidic residues" evidence="1">
    <location>
        <begin position="1"/>
        <end position="16"/>
    </location>
</feature>
<dbReference type="STRING" id="290397.Adeh_3082"/>
<proteinExistence type="predicted"/>
<gene>
    <name evidence="2" type="ordered locus">Adeh_3082</name>
</gene>
<feature type="compositionally biased region" description="Basic residues" evidence="1">
    <location>
        <begin position="69"/>
        <end position="79"/>
    </location>
</feature>
<evidence type="ECO:0000256" key="1">
    <source>
        <dbReference type="SAM" id="MobiDB-lite"/>
    </source>
</evidence>
<dbReference type="RefSeq" id="WP_011422133.1">
    <property type="nucleotide sequence ID" value="NC_007760.1"/>
</dbReference>